<keyword evidence="2" id="KW-1185">Reference proteome</keyword>
<sequence>MKKKVMWFVGVALLVCCVIYFYPMSFPSDLIENQDLTIQVNELGVQNGEAYINTKKYDQITEEQKRKIVERMQNCSYKRTLKTYMGDGAMEELGNKIAFISSYDGETLTEIAVSASGQVSIHGRLYEMRNAEQFIRGIEDILK</sequence>
<protein>
    <submittedName>
        <fullName evidence="1">Uncharacterized protein</fullName>
    </submittedName>
</protein>
<gene>
    <name evidence="1" type="ORF">IAG03_09685</name>
</gene>
<name>A0A926DBE1_9FIRM</name>
<evidence type="ECO:0000313" key="1">
    <source>
        <dbReference type="EMBL" id="MBC8534254.1"/>
    </source>
</evidence>
<dbReference type="AlphaFoldDB" id="A0A926DBE1"/>
<evidence type="ECO:0000313" key="2">
    <source>
        <dbReference type="Proteomes" id="UP000651482"/>
    </source>
</evidence>
<reference evidence="1" key="1">
    <citation type="submission" date="2020-08" db="EMBL/GenBank/DDBJ databases">
        <title>Genome public.</title>
        <authorList>
            <person name="Liu C."/>
            <person name="Sun Q."/>
        </authorList>
    </citation>
    <scope>NUCLEOTIDE SEQUENCE</scope>
    <source>
        <strain evidence="1">NSJ-40</strain>
    </source>
</reference>
<accession>A0A926DBE1</accession>
<dbReference type="Proteomes" id="UP000651482">
    <property type="component" value="Unassembled WGS sequence"/>
</dbReference>
<proteinExistence type="predicted"/>
<dbReference type="EMBL" id="JACRSN010000014">
    <property type="protein sequence ID" value="MBC8534254.1"/>
    <property type="molecule type" value="Genomic_DNA"/>
</dbReference>
<organism evidence="1 2">
    <name type="scientific">Yeguia hominis</name>
    <dbReference type="NCBI Taxonomy" id="2763662"/>
    <lineage>
        <taxon>Bacteria</taxon>
        <taxon>Bacillati</taxon>
        <taxon>Bacillota</taxon>
        <taxon>Clostridia</taxon>
        <taxon>Eubacteriales</taxon>
        <taxon>Yeguiaceae</taxon>
        <taxon>Yeguia</taxon>
    </lineage>
</organism>
<comment type="caution">
    <text evidence="1">The sequence shown here is derived from an EMBL/GenBank/DDBJ whole genome shotgun (WGS) entry which is preliminary data.</text>
</comment>
<dbReference type="RefSeq" id="WP_249319892.1">
    <property type="nucleotide sequence ID" value="NZ_JACRSN010000014.1"/>
</dbReference>